<evidence type="ECO:0000313" key="3">
    <source>
        <dbReference type="Proteomes" id="UP001215598"/>
    </source>
</evidence>
<organism evidence="2 3">
    <name type="scientific">Mycena metata</name>
    <dbReference type="NCBI Taxonomy" id="1033252"/>
    <lineage>
        <taxon>Eukaryota</taxon>
        <taxon>Fungi</taxon>
        <taxon>Dikarya</taxon>
        <taxon>Basidiomycota</taxon>
        <taxon>Agaricomycotina</taxon>
        <taxon>Agaricomycetes</taxon>
        <taxon>Agaricomycetidae</taxon>
        <taxon>Agaricales</taxon>
        <taxon>Marasmiineae</taxon>
        <taxon>Mycenaceae</taxon>
        <taxon>Mycena</taxon>
    </lineage>
</organism>
<dbReference type="Pfam" id="PF14299">
    <property type="entry name" value="PP2"/>
    <property type="match status" value="1"/>
</dbReference>
<dbReference type="AlphaFoldDB" id="A0AAD7HG26"/>
<dbReference type="SUPFAM" id="SSF81383">
    <property type="entry name" value="F-box domain"/>
    <property type="match status" value="1"/>
</dbReference>
<name>A0AAD7HG26_9AGAR</name>
<dbReference type="InterPro" id="IPR036047">
    <property type="entry name" value="F-box-like_dom_sf"/>
</dbReference>
<evidence type="ECO:0000313" key="2">
    <source>
        <dbReference type="EMBL" id="KAJ7719652.1"/>
    </source>
</evidence>
<reference evidence="2" key="1">
    <citation type="submission" date="2023-03" db="EMBL/GenBank/DDBJ databases">
        <title>Massive genome expansion in bonnet fungi (Mycena s.s.) driven by repeated elements and novel gene families across ecological guilds.</title>
        <authorList>
            <consortium name="Lawrence Berkeley National Laboratory"/>
            <person name="Harder C.B."/>
            <person name="Miyauchi S."/>
            <person name="Viragh M."/>
            <person name="Kuo A."/>
            <person name="Thoen E."/>
            <person name="Andreopoulos B."/>
            <person name="Lu D."/>
            <person name="Skrede I."/>
            <person name="Drula E."/>
            <person name="Henrissat B."/>
            <person name="Morin E."/>
            <person name="Kohler A."/>
            <person name="Barry K."/>
            <person name="LaButti K."/>
            <person name="Morin E."/>
            <person name="Salamov A."/>
            <person name="Lipzen A."/>
            <person name="Mereny Z."/>
            <person name="Hegedus B."/>
            <person name="Baldrian P."/>
            <person name="Stursova M."/>
            <person name="Weitz H."/>
            <person name="Taylor A."/>
            <person name="Grigoriev I.V."/>
            <person name="Nagy L.G."/>
            <person name="Martin F."/>
            <person name="Kauserud H."/>
        </authorList>
    </citation>
    <scope>NUCLEOTIDE SEQUENCE</scope>
    <source>
        <strain evidence="2">CBHHK182m</strain>
    </source>
</reference>
<gene>
    <name evidence="2" type="ORF">B0H16DRAFT_395619</name>
</gene>
<dbReference type="PANTHER" id="PTHR31960:SF2">
    <property type="entry name" value="F-BOX PROTEIN PP2-A15"/>
    <property type="match status" value="1"/>
</dbReference>
<sequence>MIFNTLRPKSACCASSQNPERSKGIPCASDQAQATTPQLGQNLGDKQSQQSRVFAIEIYLAIFSFLSPHCITRVACTCKLFAQMCDDNWLWRSLLVKKFGEDSLNWCSQLDPPLPYKQIYKERIILCIPADKLDIIWLTSTHDYWKLANTEAHATAAGKAAVLHSVCWFDVQGQLADVPVGKYRVIWRLLVEPASTGLHQLEFKAHVRPSILNVQPKLEFLEQFKKETFGATVKFSIIRHTNNWKTGLRLDCVRLQRVG</sequence>
<dbReference type="EMBL" id="JARKIB010000249">
    <property type="protein sequence ID" value="KAJ7719652.1"/>
    <property type="molecule type" value="Genomic_DNA"/>
</dbReference>
<keyword evidence="3" id="KW-1185">Reference proteome</keyword>
<dbReference type="InterPro" id="IPR025886">
    <property type="entry name" value="PP2-like"/>
</dbReference>
<dbReference type="Pfam" id="PF12937">
    <property type="entry name" value="F-box-like"/>
    <property type="match status" value="1"/>
</dbReference>
<dbReference type="PANTHER" id="PTHR31960">
    <property type="entry name" value="F-BOX PROTEIN PP2-A15"/>
    <property type="match status" value="1"/>
</dbReference>
<feature type="domain" description="F-box" evidence="1">
    <location>
        <begin position="57"/>
        <end position="95"/>
    </location>
</feature>
<proteinExistence type="predicted"/>
<protein>
    <recommendedName>
        <fullName evidence="1">F-box domain-containing protein</fullName>
    </recommendedName>
</protein>
<dbReference type="Gene3D" id="1.20.1280.50">
    <property type="match status" value="1"/>
</dbReference>
<comment type="caution">
    <text evidence="2">The sequence shown here is derived from an EMBL/GenBank/DDBJ whole genome shotgun (WGS) entry which is preliminary data.</text>
</comment>
<evidence type="ECO:0000259" key="1">
    <source>
        <dbReference type="Pfam" id="PF12937"/>
    </source>
</evidence>
<dbReference type="InterPro" id="IPR001810">
    <property type="entry name" value="F-box_dom"/>
</dbReference>
<accession>A0AAD7HG26</accession>
<dbReference type="Proteomes" id="UP001215598">
    <property type="component" value="Unassembled WGS sequence"/>
</dbReference>